<keyword evidence="2" id="KW-1185">Reference proteome</keyword>
<reference evidence="1" key="1">
    <citation type="submission" date="2023-09" db="EMBL/GenBank/DDBJ databases">
        <title>Description of first Herbaspirillum huttiense subsp. nephrolepsisexaltata and Herbaspirillum huttiense subsp. lycopersicon.</title>
        <authorList>
            <person name="Poudel M."/>
            <person name="Sharma A."/>
            <person name="Goss E."/>
            <person name="Tapia J.H."/>
            <person name="Harmon C.M."/>
            <person name="Jones J.B."/>
        </authorList>
    </citation>
    <scope>NUCLEOTIDE SEQUENCE</scope>
    <source>
        <strain evidence="1">SE1</strain>
    </source>
</reference>
<dbReference type="InterPro" id="IPR010982">
    <property type="entry name" value="Lambda_DNA-bd_dom_sf"/>
</dbReference>
<name>A0ABU2ESH9_9BURK</name>
<accession>A0ABU2ESH9</accession>
<dbReference type="SUPFAM" id="SSF47413">
    <property type="entry name" value="lambda repressor-like DNA-binding domains"/>
    <property type="match status" value="1"/>
</dbReference>
<protein>
    <submittedName>
        <fullName evidence="1">XRE family transcriptional regulator</fullName>
    </submittedName>
</protein>
<evidence type="ECO:0000313" key="1">
    <source>
        <dbReference type="EMBL" id="MDR9851134.1"/>
    </source>
</evidence>
<comment type="caution">
    <text evidence="1">The sequence shown here is derived from an EMBL/GenBank/DDBJ whole genome shotgun (WGS) entry which is preliminary data.</text>
</comment>
<dbReference type="RefSeq" id="WP_227022613.1">
    <property type="nucleotide sequence ID" value="NZ_JAVLSJ010000014.1"/>
</dbReference>
<dbReference type="InterPro" id="IPR001387">
    <property type="entry name" value="Cro/C1-type_HTH"/>
</dbReference>
<evidence type="ECO:0000313" key="2">
    <source>
        <dbReference type="Proteomes" id="UP001246576"/>
    </source>
</evidence>
<proteinExistence type="predicted"/>
<dbReference type="Gene3D" id="1.10.260.40">
    <property type="entry name" value="lambda repressor-like DNA-binding domains"/>
    <property type="match status" value="1"/>
</dbReference>
<dbReference type="Proteomes" id="UP001246576">
    <property type="component" value="Unassembled WGS sequence"/>
</dbReference>
<gene>
    <name evidence="1" type="ORF">RI048_23100</name>
</gene>
<dbReference type="CDD" id="cd00093">
    <property type="entry name" value="HTH_XRE"/>
    <property type="match status" value="1"/>
</dbReference>
<dbReference type="EMBL" id="JAVLSJ010000014">
    <property type="protein sequence ID" value="MDR9851134.1"/>
    <property type="molecule type" value="Genomic_DNA"/>
</dbReference>
<organism evidence="1 2">
    <name type="scientific">Herbaspirillum huttiense subsp. lycopersici</name>
    <dbReference type="NCBI Taxonomy" id="3074428"/>
    <lineage>
        <taxon>Bacteria</taxon>
        <taxon>Pseudomonadati</taxon>
        <taxon>Pseudomonadota</taxon>
        <taxon>Betaproteobacteria</taxon>
        <taxon>Burkholderiales</taxon>
        <taxon>Oxalobacteraceae</taxon>
        <taxon>Herbaspirillum</taxon>
    </lineage>
</organism>
<sequence length="160" mass="17307">MSSNKSEFLTVLGDRLAQERGRCGHTQKSVADQLDITARTQIKYEIGETAPDAYYLHGLGEIGIDITYVLTGVRGSTPTQQESELIACYRAVDPVLRSSLVQLLSGLSQMAKTGKKKRDLPAATEARRIRPGRQRKVNAIAADSAAASELTPVVSGYGKE</sequence>